<gene>
    <name evidence="5" type="ORF">A8L45_16645</name>
</gene>
<evidence type="ECO:0000256" key="1">
    <source>
        <dbReference type="ARBA" id="ARBA00008005"/>
    </source>
</evidence>
<dbReference type="AlphaFoldDB" id="A0A1C3EE56"/>
<evidence type="ECO:0000259" key="3">
    <source>
        <dbReference type="Pfam" id="PF17482"/>
    </source>
</evidence>
<dbReference type="PANTHER" id="PTHR35861:SF1">
    <property type="entry name" value="PHAGE TAIL SHEATH PROTEIN"/>
    <property type="match status" value="1"/>
</dbReference>
<evidence type="ECO:0000313" key="6">
    <source>
        <dbReference type="Proteomes" id="UP000094936"/>
    </source>
</evidence>
<reference evidence="5 6" key="1">
    <citation type="submission" date="2016-05" db="EMBL/GenBank/DDBJ databases">
        <title>Genomic Taxonomy of the Vibrionaceae.</title>
        <authorList>
            <person name="Gomez-Gil B."/>
            <person name="Enciso-Ibarra J."/>
        </authorList>
    </citation>
    <scope>NUCLEOTIDE SEQUENCE [LARGE SCALE GENOMIC DNA]</scope>
    <source>
        <strain evidence="5 6">CAIM 1920</strain>
    </source>
</reference>
<evidence type="ECO:0000313" key="5">
    <source>
        <dbReference type="EMBL" id="ODA31526.1"/>
    </source>
</evidence>
<feature type="domain" description="Tail sheath protein C-terminal" evidence="3">
    <location>
        <begin position="275"/>
        <end position="376"/>
    </location>
</feature>
<dbReference type="InterPro" id="IPR052042">
    <property type="entry name" value="Tail_sheath_structural"/>
</dbReference>
<organism evidence="5 6">
    <name type="scientific">Veronia pacifica</name>
    <dbReference type="NCBI Taxonomy" id="1080227"/>
    <lineage>
        <taxon>Bacteria</taxon>
        <taxon>Pseudomonadati</taxon>
        <taxon>Pseudomonadota</taxon>
        <taxon>Gammaproteobacteria</taxon>
        <taxon>Vibrionales</taxon>
        <taxon>Vibrionaceae</taxon>
        <taxon>Veronia</taxon>
    </lineage>
</organism>
<dbReference type="Proteomes" id="UP000094936">
    <property type="component" value="Unassembled WGS sequence"/>
</dbReference>
<accession>A0A1C3EE56</accession>
<dbReference type="Pfam" id="PF04984">
    <property type="entry name" value="Phage_sheath_1"/>
    <property type="match status" value="1"/>
</dbReference>
<comment type="caution">
    <text evidence="5">The sequence shown here is derived from an EMBL/GenBank/DDBJ whole genome shotgun (WGS) entry which is preliminary data.</text>
</comment>
<dbReference type="Pfam" id="PF17482">
    <property type="entry name" value="Phage_sheath_1C"/>
    <property type="match status" value="1"/>
</dbReference>
<dbReference type="EMBL" id="LYBM01000034">
    <property type="protein sequence ID" value="ODA31526.1"/>
    <property type="molecule type" value="Genomic_DNA"/>
</dbReference>
<dbReference type="InterPro" id="IPR054564">
    <property type="entry name" value="Gp18_domIII_N"/>
</dbReference>
<proteinExistence type="inferred from homology"/>
<comment type="similarity">
    <text evidence="1">Belongs to the myoviridae tail sheath protein family.</text>
</comment>
<dbReference type="PANTHER" id="PTHR35861">
    <property type="match status" value="1"/>
</dbReference>
<feature type="domain" description="Tail sheath protein Gp18-like" evidence="4">
    <location>
        <begin position="28"/>
        <end position="87"/>
    </location>
</feature>
<keyword evidence="6" id="KW-1185">Reference proteome</keyword>
<dbReference type="RefSeq" id="WP_068904328.1">
    <property type="nucleotide sequence ID" value="NZ_JBHUIF010000028.1"/>
</dbReference>
<dbReference type="STRING" id="1080227.A8L45_16645"/>
<evidence type="ECO:0000259" key="4">
    <source>
        <dbReference type="Pfam" id="PF22671"/>
    </source>
</evidence>
<dbReference type="InterPro" id="IPR020287">
    <property type="entry name" value="Tail_sheath_C"/>
</dbReference>
<dbReference type="OrthoDB" id="9767864at2"/>
<protein>
    <submittedName>
        <fullName evidence="5">Phage tail protein</fullName>
    </submittedName>
</protein>
<sequence length="390" mass="42703">MASDYHHGVRVIEINQGTRPIRTVQTAVIGLIATGPNADANFFPENRPVLLTDVLDGIDKAGTKGTLPYVLDAIKDQCNPLTVVVRVPEGKDESETTSNVIGGIENGQRKGLQALMAAKSKLGVTPRILGAPGLDNANVAAELAGIAAQIRAFAYVSAWGCETKEDAVLYRNNFGHRELMVLWPDFINWDTVKNTERQAWATARALGMRAKLDEDIGWHKTLSNMPIAGVSGVSRDISWDLQSPATDAGYLNSNEVTTLINQKGFRFWGSRTCSADPLFAFENYTRTAQVLADTMADAHFWAVDKPLHPTLGRDIVEGINAKLREMVANGYLIGGSAWFDPRVNTKETLKSGKLAIEYDYTPVPPLENLMLRQRITDNYLVDFASQISAA</sequence>
<evidence type="ECO:0000259" key="2">
    <source>
        <dbReference type="Pfam" id="PF04984"/>
    </source>
</evidence>
<dbReference type="Pfam" id="PF22671">
    <property type="entry name" value="Gp18_domIII_N"/>
    <property type="match status" value="1"/>
</dbReference>
<name>A0A1C3EE56_9GAMM</name>
<dbReference type="InterPro" id="IPR035089">
    <property type="entry name" value="Phage_sheath_subtilisin"/>
</dbReference>
<feature type="domain" description="Tail sheath protein subtilisin-like" evidence="2">
    <location>
        <begin position="110"/>
        <end position="273"/>
    </location>
</feature>